<sequence>MIFPPAFFDIMVHLAIHLVDEALFAGPVQYRWMYPFERYLGKFKRYARNRARPEGSIAEAYVHVECLTFCSMYLHDIETRYNRVERNFDIPQASAEGSLSVFSQKVRPLGSSISYKLPEALFSRARWYVLNNCVEIEHYLAEHYNIIKEEDTSNIDSRHQMKFPKWFKEHIQ</sequence>
<reference evidence="2" key="1">
    <citation type="submission" date="2015-10" db="EMBL/GenBank/DDBJ databases">
        <authorList>
            <person name="Martinez-Garcia P.J."/>
            <person name="Crepeau M.W."/>
            <person name="Puiu D."/>
            <person name="Gonzalez-Ibeas D."/>
            <person name="Whalen J."/>
            <person name="Stevens K."/>
            <person name="Paul R."/>
            <person name="Butterfield T."/>
            <person name="Britton M."/>
            <person name="Reagan R."/>
            <person name="Chakraborty S."/>
            <person name="Walawage S.L."/>
            <person name="Vasquez-Gross H.A."/>
            <person name="Cardeno C."/>
            <person name="Famula R."/>
            <person name="Pratt K."/>
            <person name="Kuruganti S."/>
            <person name="Aradhya M.K."/>
            <person name="Leslie C.A."/>
            <person name="Dandekar A.M."/>
            <person name="Salzberg S.L."/>
            <person name="Wegrzyn J.L."/>
            <person name="Langley C.H."/>
            <person name="Neale D.B."/>
        </authorList>
    </citation>
    <scope>NUCLEOTIDE SEQUENCE</scope>
    <source>
        <tissue evidence="2">Leaves</tissue>
    </source>
</reference>
<dbReference type="Proteomes" id="UP000619265">
    <property type="component" value="Unassembled WGS sequence"/>
</dbReference>
<dbReference type="EMBL" id="LIHL02000013">
    <property type="protein sequence ID" value="KAF5450449.1"/>
    <property type="molecule type" value="Genomic_DNA"/>
</dbReference>
<feature type="domain" description="DUF4218" evidence="1">
    <location>
        <begin position="1"/>
        <end position="87"/>
    </location>
</feature>
<dbReference type="InterPro" id="IPR025452">
    <property type="entry name" value="DUF4218"/>
</dbReference>
<accession>A0A833UEA9</accession>
<comment type="caution">
    <text evidence="2">The sequence shown here is derived from an EMBL/GenBank/DDBJ whole genome shotgun (WGS) entry which is preliminary data.</text>
</comment>
<proteinExistence type="predicted"/>
<name>A0A833UEA9_JUGRE</name>
<dbReference type="Pfam" id="PF13960">
    <property type="entry name" value="DUF4218"/>
    <property type="match status" value="1"/>
</dbReference>
<evidence type="ECO:0000259" key="1">
    <source>
        <dbReference type="Pfam" id="PF13960"/>
    </source>
</evidence>
<dbReference type="AlphaFoldDB" id="A0A833UEA9"/>
<gene>
    <name evidence="2" type="ORF">F2P56_030803</name>
</gene>
<protein>
    <recommendedName>
        <fullName evidence="1">DUF4218 domain-containing protein</fullName>
    </recommendedName>
</protein>
<evidence type="ECO:0000313" key="3">
    <source>
        <dbReference type="Proteomes" id="UP000619265"/>
    </source>
</evidence>
<reference evidence="2" key="2">
    <citation type="submission" date="2020-03" db="EMBL/GenBank/DDBJ databases">
        <title>Walnut 2.0.</title>
        <authorList>
            <person name="Marrano A."/>
            <person name="Britton M."/>
            <person name="Zimin A.V."/>
            <person name="Zaini P.A."/>
            <person name="Workman R."/>
            <person name="Puiu D."/>
            <person name="Bianco L."/>
            <person name="Allen B.J."/>
            <person name="Troggio M."/>
            <person name="Leslie C.A."/>
            <person name="Timp W."/>
            <person name="Dendekar A."/>
            <person name="Salzberg S.L."/>
            <person name="Neale D.B."/>
        </authorList>
    </citation>
    <scope>NUCLEOTIDE SEQUENCE</scope>
    <source>
        <tissue evidence="2">Leaves</tissue>
    </source>
</reference>
<dbReference type="Gramene" id="Jr13_23620_p1">
    <property type="protein sequence ID" value="cds.Jr13_23620_p1"/>
    <property type="gene ID" value="Jr13_23620"/>
</dbReference>
<evidence type="ECO:0000313" key="2">
    <source>
        <dbReference type="EMBL" id="KAF5450449.1"/>
    </source>
</evidence>
<organism evidence="2 3">
    <name type="scientific">Juglans regia</name>
    <name type="common">English walnut</name>
    <dbReference type="NCBI Taxonomy" id="51240"/>
    <lineage>
        <taxon>Eukaryota</taxon>
        <taxon>Viridiplantae</taxon>
        <taxon>Streptophyta</taxon>
        <taxon>Embryophyta</taxon>
        <taxon>Tracheophyta</taxon>
        <taxon>Spermatophyta</taxon>
        <taxon>Magnoliopsida</taxon>
        <taxon>eudicotyledons</taxon>
        <taxon>Gunneridae</taxon>
        <taxon>Pentapetalae</taxon>
        <taxon>rosids</taxon>
        <taxon>fabids</taxon>
        <taxon>Fagales</taxon>
        <taxon>Juglandaceae</taxon>
        <taxon>Juglans</taxon>
    </lineage>
</organism>
<dbReference type="PANTHER" id="PTHR48258:SF6">
    <property type="entry name" value="LEUCINE-RICH REPEAT DOMAIN, L DOMAIN-CONTAINING PROTEIN"/>
    <property type="match status" value="1"/>
</dbReference>
<dbReference type="PANTHER" id="PTHR48258">
    <property type="entry name" value="DUF4218 DOMAIN-CONTAINING PROTEIN-RELATED"/>
    <property type="match status" value="1"/>
</dbReference>